<sequence>MGDSYHHQTEVKRWRKTEGDQPQCIRLRGPSDITGVIASDMTGIPPSHRRHYCCNCFDRTSRTISNAAPAFIKMKALIPEGAVERDVEELVVVRRRRSRGDEELEESVCTASHCVVLCGSQAMTWLHISPF</sequence>
<dbReference type="Proteomes" id="UP001153269">
    <property type="component" value="Unassembled WGS sequence"/>
</dbReference>
<protein>
    <submittedName>
        <fullName evidence="2">Uncharacterized protein</fullName>
    </submittedName>
</protein>
<dbReference type="AlphaFoldDB" id="A0A9N7V898"/>
<gene>
    <name evidence="2" type="ORF">PLEPLA_LOCUS35326</name>
</gene>
<organism evidence="2 3">
    <name type="scientific">Pleuronectes platessa</name>
    <name type="common">European plaice</name>
    <dbReference type="NCBI Taxonomy" id="8262"/>
    <lineage>
        <taxon>Eukaryota</taxon>
        <taxon>Metazoa</taxon>
        <taxon>Chordata</taxon>
        <taxon>Craniata</taxon>
        <taxon>Vertebrata</taxon>
        <taxon>Euteleostomi</taxon>
        <taxon>Actinopterygii</taxon>
        <taxon>Neopterygii</taxon>
        <taxon>Teleostei</taxon>
        <taxon>Neoteleostei</taxon>
        <taxon>Acanthomorphata</taxon>
        <taxon>Carangaria</taxon>
        <taxon>Pleuronectiformes</taxon>
        <taxon>Pleuronectoidei</taxon>
        <taxon>Pleuronectidae</taxon>
        <taxon>Pleuronectes</taxon>
    </lineage>
</organism>
<feature type="compositionally biased region" description="Basic and acidic residues" evidence="1">
    <location>
        <begin position="1"/>
        <end position="19"/>
    </location>
</feature>
<reference evidence="2" key="1">
    <citation type="submission" date="2020-03" db="EMBL/GenBank/DDBJ databases">
        <authorList>
            <person name="Weist P."/>
        </authorList>
    </citation>
    <scope>NUCLEOTIDE SEQUENCE</scope>
</reference>
<comment type="caution">
    <text evidence="2">The sequence shown here is derived from an EMBL/GenBank/DDBJ whole genome shotgun (WGS) entry which is preliminary data.</text>
</comment>
<name>A0A9N7V898_PLEPL</name>
<proteinExistence type="predicted"/>
<evidence type="ECO:0000313" key="3">
    <source>
        <dbReference type="Proteomes" id="UP001153269"/>
    </source>
</evidence>
<evidence type="ECO:0000256" key="1">
    <source>
        <dbReference type="SAM" id="MobiDB-lite"/>
    </source>
</evidence>
<feature type="region of interest" description="Disordered" evidence="1">
    <location>
        <begin position="1"/>
        <end position="20"/>
    </location>
</feature>
<dbReference type="EMBL" id="CADEAL010003954">
    <property type="protein sequence ID" value="CAB1447647.1"/>
    <property type="molecule type" value="Genomic_DNA"/>
</dbReference>
<accession>A0A9N7V898</accession>
<evidence type="ECO:0000313" key="2">
    <source>
        <dbReference type="EMBL" id="CAB1447647.1"/>
    </source>
</evidence>
<keyword evidence="3" id="KW-1185">Reference proteome</keyword>